<name>A0A7R8W7H5_9CRUS</name>
<dbReference type="OrthoDB" id="337038at2759"/>
<dbReference type="InterPro" id="IPR014044">
    <property type="entry name" value="CAP_dom"/>
</dbReference>
<protein>
    <submittedName>
        <fullName evidence="1">Uncharacterized protein</fullName>
    </submittedName>
</protein>
<organism evidence="1">
    <name type="scientific">Cyprideis torosa</name>
    <dbReference type="NCBI Taxonomy" id="163714"/>
    <lineage>
        <taxon>Eukaryota</taxon>
        <taxon>Metazoa</taxon>
        <taxon>Ecdysozoa</taxon>
        <taxon>Arthropoda</taxon>
        <taxon>Crustacea</taxon>
        <taxon>Oligostraca</taxon>
        <taxon>Ostracoda</taxon>
        <taxon>Podocopa</taxon>
        <taxon>Podocopida</taxon>
        <taxon>Cytherocopina</taxon>
        <taxon>Cytheroidea</taxon>
        <taxon>Cytherideidae</taxon>
        <taxon>Cyprideis</taxon>
    </lineage>
</organism>
<dbReference type="SUPFAM" id="SSF55797">
    <property type="entry name" value="PR-1-like"/>
    <property type="match status" value="1"/>
</dbReference>
<sequence length="182" mass="20731">MPSSVTFACGCCGIPLIKIGKQPPEGWAPPQGSSRLNQQQDMDIGAYRQASVARHNFYRKKHASPPLKHDEKLNDFAQEWATNLAGRNQLTHRPDNKYGENLYYYRPHHGTGPLPPERPLESWYREIAAYENYYQTGPSETIYPRSGYVVANYDPKGNNWGEFPRNVIQQQALLPLPTGLQM</sequence>
<proteinExistence type="predicted"/>
<dbReference type="PANTHER" id="PTHR10334">
    <property type="entry name" value="CYSTEINE-RICH SECRETORY PROTEIN-RELATED"/>
    <property type="match status" value="1"/>
</dbReference>
<dbReference type="Pfam" id="PF00188">
    <property type="entry name" value="CAP"/>
    <property type="match status" value="1"/>
</dbReference>
<gene>
    <name evidence="1" type="ORF">CTOB1V02_LOCUS1819</name>
</gene>
<evidence type="ECO:0000313" key="1">
    <source>
        <dbReference type="EMBL" id="CAD7223842.1"/>
    </source>
</evidence>
<dbReference type="EMBL" id="OB660264">
    <property type="protein sequence ID" value="CAD7223842.1"/>
    <property type="molecule type" value="Genomic_DNA"/>
</dbReference>
<dbReference type="InterPro" id="IPR035940">
    <property type="entry name" value="CAP_sf"/>
</dbReference>
<dbReference type="AlphaFoldDB" id="A0A7R8W7H5"/>
<accession>A0A7R8W7H5</accession>
<dbReference type="Gene3D" id="3.40.33.10">
    <property type="entry name" value="CAP"/>
    <property type="match status" value="1"/>
</dbReference>
<dbReference type="InterPro" id="IPR001283">
    <property type="entry name" value="CRISP-related"/>
</dbReference>
<reference evidence="1" key="1">
    <citation type="submission" date="2020-11" db="EMBL/GenBank/DDBJ databases">
        <authorList>
            <person name="Tran Van P."/>
        </authorList>
    </citation>
    <scope>NUCLEOTIDE SEQUENCE</scope>
</reference>
<dbReference type="SMART" id="SM00198">
    <property type="entry name" value="SCP"/>
    <property type="match status" value="1"/>
</dbReference>